<keyword evidence="4" id="KW-1185">Reference proteome</keyword>
<gene>
    <name evidence="3" type="ORF">DVS28_a0831</name>
</gene>
<evidence type="ECO:0000313" key="3">
    <source>
        <dbReference type="EMBL" id="AXV05532.1"/>
    </source>
</evidence>
<protein>
    <submittedName>
        <fullName evidence="3">Putative hydrolase</fullName>
    </submittedName>
</protein>
<organism evidence="3 4">
    <name type="scientific">Euzebya pacifica</name>
    <dbReference type="NCBI Taxonomy" id="1608957"/>
    <lineage>
        <taxon>Bacteria</taxon>
        <taxon>Bacillati</taxon>
        <taxon>Actinomycetota</taxon>
        <taxon>Nitriliruptoria</taxon>
        <taxon>Euzebyales</taxon>
    </lineage>
</organism>
<dbReference type="InterPro" id="IPR029058">
    <property type="entry name" value="AB_hydrolase_fold"/>
</dbReference>
<dbReference type="InterPro" id="IPR022742">
    <property type="entry name" value="Hydrolase_4"/>
</dbReference>
<dbReference type="RefSeq" id="WP_114590328.1">
    <property type="nucleotide sequence ID" value="NZ_CP031165.1"/>
</dbReference>
<dbReference type="PANTHER" id="PTHR43194">
    <property type="entry name" value="HYDROLASE ALPHA/BETA FOLD FAMILY"/>
    <property type="match status" value="1"/>
</dbReference>
<evidence type="ECO:0000256" key="1">
    <source>
        <dbReference type="SAM" id="MobiDB-lite"/>
    </source>
</evidence>
<feature type="compositionally biased region" description="Polar residues" evidence="1">
    <location>
        <begin position="12"/>
        <end position="24"/>
    </location>
</feature>
<dbReference type="PANTHER" id="PTHR43194:SF2">
    <property type="entry name" value="PEROXISOMAL MEMBRANE PROTEIN LPX1"/>
    <property type="match status" value="1"/>
</dbReference>
<dbReference type="Pfam" id="PF12146">
    <property type="entry name" value="Hydrolase_4"/>
    <property type="match status" value="1"/>
</dbReference>
<feature type="domain" description="Serine aminopeptidase S33" evidence="2">
    <location>
        <begin position="84"/>
        <end position="329"/>
    </location>
</feature>
<dbReference type="Proteomes" id="UP000264006">
    <property type="component" value="Chromosome"/>
</dbReference>
<dbReference type="Gene3D" id="3.40.50.1820">
    <property type="entry name" value="alpha/beta hydrolase"/>
    <property type="match status" value="1"/>
</dbReference>
<evidence type="ECO:0000313" key="4">
    <source>
        <dbReference type="Proteomes" id="UP000264006"/>
    </source>
</evidence>
<proteinExistence type="predicted"/>
<dbReference type="OrthoDB" id="5422338at2"/>
<dbReference type="InterPro" id="IPR000073">
    <property type="entry name" value="AB_hydrolase_1"/>
</dbReference>
<feature type="region of interest" description="Disordered" evidence="1">
    <location>
        <begin position="1"/>
        <end position="29"/>
    </location>
</feature>
<sequence>MSDAPAVASGAPTGSPTTRPTSDGRSLPGIGLAATAAGVAIGSAAAGMARLRRRRPSTETVPQGVATTDGLRLHTTVHGDRSAPAAVVFVHGWTMSGEFWTGHAEALARRGLLTVTYDQRGHGRSGRPGRDGFDLQHLGNDLAAVLDATVPTRTPVVLVGHSMGGMTVMAWAGRTQPSRHDVRATVLANTAVHELVSDAVAALTGTTNRVVHQLLRQAAKVPTPVPSTPINRRLVRTLALSPDAPDSAVELTHRLFLACPPSVRVGFAHQIDVLDLREGASRLHVPTLVLTATNDRLTPPSHAQRLVELLPDARLQVVPGSGHQLPLERPADTIHLVHDHVRRHALVPDPRHRDASPPRDAVEA</sequence>
<dbReference type="GO" id="GO:0016787">
    <property type="term" value="F:hydrolase activity"/>
    <property type="evidence" value="ECO:0007669"/>
    <property type="project" value="UniProtKB-KW"/>
</dbReference>
<accession>A0A346XTI5</accession>
<dbReference type="KEGG" id="euz:DVS28_a0831"/>
<dbReference type="AlphaFoldDB" id="A0A346XTI5"/>
<dbReference type="SUPFAM" id="SSF53474">
    <property type="entry name" value="alpha/beta-Hydrolases"/>
    <property type="match status" value="1"/>
</dbReference>
<keyword evidence="3" id="KW-0378">Hydrolase</keyword>
<dbReference type="EMBL" id="CP031165">
    <property type="protein sequence ID" value="AXV05532.1"/>
    <property type="molecule type" value="Genomic_DNA"/>
</dbReference>
<dbReference type="InterPro" id="IPR050228">
    <property type="entry name" value="Carboxylesterase_BioH"/>
</dbReference>
<dbReference type="PRINTS" id="PR00111">
    <property type="entry name" value="ABHYDROLASE"/>
</dbReference>
<name>A0A346XTI5_9ACTN</name>
<evidence type="ECO:0000259" key="2">
    <source>
        <dbReference type="Pfam" id="PF12146"/>
    </source>
</evidence>
<reference evidence="3 4" key="1">
    <citation type="submission" date="2018-09" db="EMBL/GenBank/DDBJ databases">
        <title>Complete genome sequence of Euzebya sp. DY32-46 isolated from seawater of Pacific Ocean.</title>
        <authorList>
            <person name="Xu L."/>
            <person name="Wu Y.-H."/>
            <person name="Xu X.-W."/>
        </authorList>
    </citation>
    <scope>NUCLEOTIDE SEQUENCE [LARGE SCALE GENOMIC DNA]</scope>
    <source>
        <strain evidence="3 4">DY32-46</strain>
    </source>
</reference>